<reference evidence="6" key="1">
    <citation type="journal article" date="2020" name="J. Eukaryot. Microbiol.">
        <title>De novo Sequencing, Assembly and Annotation of the Transcriptome for the Free-Living Testate Amoeba Arcella intermedia.</title>
        <authorList>
            <person name="Ribeiro G.M."/>
            <person name="Porfirio-Sousa A.L."/>
            <person name="Maurer-Alcala X.X."/>
            <person name="Katz L.A."/>
            <person name="Lahr D.J.G."/>
        </authorList>
    </citation>
    <scope>NUCLEOTIDE SEQUENCE</scope>
</reference>
<dbReference type="InterPro" id="IPR036770">
    <property type="entry name" value="Ankyrin_rpt-contain_sf"/>
</dbReference>
<feature type="binding site" evidence="4">
    <location>
        <position position="141"/>
    </location>
    <ligand>
        <name>ATP</name>
        <dbReference type="ChEBI" id="CHEBI:30616"/>
    </ligand>
</feature>
<feature type="domain" description="Protein kinase" evidence="5">
    <location>
        <begin position="114"/>
        <end position="375"/>
    </location>
</feature>
<dbReference type="SMART" id="SM00248">
    <property type="entry name" value="ANK"/>
    <property type="match status" value="2"/>
</dbReference>
<evidence type="ECO:0000256" key="4">
    <source>
        <dbReference type="PROSITE-ProRule" id="PRU10141"/>
    </source>
</evidence>
<keyword evidence="3 4" id="KW-0067">ATP-binding</keyword>
<sequence length="393" mass="43797">MLLNPKIDVNVPDSHSNTALHISCKIGDIETIHLLLQAKNVQVNAQNANGDTPLHFGLEHKEIAFLLLRNKADPGSINKTGVKPLDTLQPFKQLEDYDPAGKYWKWKIDNPNALVLGPQIGAGRFGVVFEGDLYGTRCAVKQIVSNSGDVPLINHEIGIMGDIHHPNIVAFLGTCDKDGTQCIITEYIDGGCLCEYMSNYHQLNPTTRGLPFTQVLSMALDIARGMSWLHNHQPPILHRDLHSKNIMVTSQGVCKICDFGLSYVQGGVLSSTMIYKRLIPPELATLTRTRNDYTQACDIFMYGLVLYELITGEKGKSNNTDFHSLNRLKEEIPPEEISAVTPYMDLISQCLSETPEERGSFLQIIRTLNSIRPTNLKSSQTIFKVYVGEYVVM</sequence>
<dbReference type="Gene3D" id="1.10.510.10">
    <property type="entry name" value="Transferase(Phosphotransferase) domain 1"/>
    <property type="match status" value="1"/>
</dbReference>
<dbReference type="InterPro" id="IPR051681">
    <property type="entry name" value="Ser/Thr_Kinases-Pseudokinases"/>
</dbReference>
<dbReference type="AlphaFoldDB" id="A0A6B2L4X8"/>
<proteinExistence type="inferred from homology"/>
<evidence type="ECO:0000256" key="3">
    <source>
        <dbReference type="ARBA" id="ARBA00022840"/>
    </source>
</evidence>
<dbReference type="Pfam" id="PF07714">
    <property type="entry name" value="PK_Tyr_Ser-Thr"/>
    <property type="match status" value="1"/>
</dbReference>
<dbReference type="Gene3D" id="1.25.40.20">
    <property type="entry name" value="Ankyrin repeat-containing domain"/>
    <property type="match status" value="1"/>
</dbReference>
<dbReference type="SUPFAM" id="SSF48403">
    <property type="entry name" value="Ankyrin repeat"/>
    <property type="match status" value="1"/>
</dbReference>
<evidence type="ECO:0000256" key="1">
    <source>
        <dbReference type="ARBA" id="ARBA00005843"/>
    </source>
</evidence>
<protein>
    <recommendedName>
        <fullName evidence="5">Protein kinase domain-containing protein</fullName>
    </recommendedName>
</protein>
<name>A0A6B2L4X8_9EUKA</name>
<dbReference type="Pfam" id="PF12796">
    <property type="entry name" value="Ank_2"/>
    <property type="match status" value="1"/>
</dbReference>
<dbReference type="PROSITE" id="PS00107">
    <property type="entry name" value="PROTEIN_KINASE_ATP"/>
    <property type="match status" value="1"/>
</dbReference>
<dbReference type="PROSITE" id="PS50011">
    <property type="entry name" value="PROTEIN_KINASE_DOM"/>
    <property type="match status" value="1"/>
</dbReference>
<dbReference type="EMBL" id="GIBP01003050">
    <property type="protein sequence ID" value="NDV32019.1"/>
    <property type="molecule type" value="Transcribed_RNA"/>
</dbReference>
<dbReference type="GO" id="GO:0004674">
    <property type="term" value="F:protein serine/threonine kinase activity"/>
    <property type="evidence" value="ECO:0007669"/>
    <property type="project" value="TreeGrafter"/>
</dbReference>
<accession>A0A6B2L4X8</accession>
<dbReference type="PIRSF" id="PIRSF000654">
    <property type="entry name" value="Integrin-linked_kinase"/>
    <property type="match status" value="1"/>
</dbReference>
<keyword evidence="2 4" id="KW-0547">Nucleotide-binding</keyword>
<dbReference type="GO" id="GO:0005524">
    <property type="term" value="F:ATP binding"/>
    <property type="evidence" value="ECO:0007669"/>
    <property type="project" value="UniProtKB-UniRule"/>
</dbReference>
<evidence type="ECO:0000259" key="5">
    <source>
        <dbReference type="PROSITE" id="PS50011"/>
    </source>
</evidence>
<dbReference type="InterPro" id="IPR002110">
    <property type="entry name" value="Ankyrin_rpt"/>
</dbReference>
<dbReference type="InterPro" id="IPR000719">
    <property type="entry name" value="Prot_kinase_dom"/>
</dbReference>
<dbReference type="InterPro" id="IPR017441">
    <property type="entry name" value="Protein_kinase_ATP_BS"/>
</dbReference>
<dbReference type="SUPFAM" id="SSF56112">
    <property type="entry name" value="Protein kinase-like (PK-like)"/>
    <property type="match status" value="1"/>
</dbReference>
<dbReference type="InterPro" id="IPR011009">
    <property type="entry name" value="Kinase-like_dom_sf"/>
</dbReference>
<dbReference type="InterPro" id="IPR001245">
    <property type="entry name" value="Ser-Thr/Tyr_kinase_cat_dom"/>
</dbReference>
<dbReference type="PANTHER" id="PTHR44329:SF261">
    <property type="entry name" value="ZINC FINGER CONTAINING PROTEIN KINASE-RELATED"/>
    <property type="match status" value="1"/>
</dbReference>
<evidence type="ECO:0000313" key="6">
    <source>
        <dbReference type="EMBL" id="NDV32019.1"/>
    </source>
</evidence>
<dbReference type="PANTHER" id="PTHR44329">
    <property type="entry name" value="SERINE/THREONINE-PROTEIN KINASE TNNI3K-RELATED"/>
    <property type="match status" value="1"/>
</dbReference>
<evidence type="ECO:0000256" key="2">
    <source>
        <dbReference type="ARBA" id="ARBA00022741"/>
    </source>
</evidence>
<comment type="similarity">
    <text evidence="1">Belongs to the protein kinase superfamily. TKL Ser/Thr protein kinase family.</text>
</comment>
<organism evidence="6">
    <name type="scientific">Arcella intermedia</name>
    <dbReference type="NCBI Taxonomy" id="1963864"/>
    <lineage>
        <taxon>Eukaryota</taxon>
        <taxon>Amoebozoa</taxon>
        <taxon>Tubulinea</taxon>
        <taxon>Elardia</taxon>
        <taxon>Arcellinida</taxon>
        <taxon>Sphaerothecina</taxon>
        <taxon>Arcellidae</taxon>
        <taxon>Arcella</taxon>
    </lineage>
</organism>